<evidence type="ECO:0000313" key="3">
    <source>
        <dbReference type="Proteomes" id="UP000838878"/>
    </source>
</evidence>
<dbReference type="Proteomes" id="UP000838878">
    <property type="component" value="Chromosome 3"/>
</dbReference>
<feature type="non-terminal residue" evidence="2">
    <location>
        <position position="240"/>
    </location>
</feature>
<organism evidence="2 3">
    <name type="scientific">Brenthis ino</name>
    <name type="common">lesser marbled fritillary</name>
    <dbReference type="NCBI Taxonomy" id="405034"/>
    <lineage>
        <taxon>Eukaryota</taxon>
        <taxon>Metazoa</taxon>
        <taxon>Ecdysozoa</taxon>
        <taxon>Arthropoda</taxon>
        <taxon>Hexapoda</taxon>
        <taxon>Insecta</taxon>
        <taxon>Pterygota</taxon>
        <taxon>Neoptera</taxon>
        <taxon>Endopterygota</taxon>
        <taxon>Lepidoptera</taxon>
        <taxon>Glossata</taxon>
        <taxon>Ditrysia</taxon>
        <taxon>Papilionoidea</taxon>
        <taxon>Nymphalidae</taxon>
        <taxon>Heliconiinae</taxon>
        <taxon>Argynnini</taxon>
        <taxon>Brenthis</taxon>
    </lineage>
</organism>
<dbReference type="OrthoDB" id="6921739at2759"/>
<dbReference type="EMBL" id="OV170223">
    <property type="protein sequence ID" value="CAH0721811.1"/>
    <property type="molecule type" value="Genomic_DNA"/>
</dbReference>
<sequence length="240" mass="26398">MFRLRFFALIFSIFYCVQCHFLLETSKHLQPVHGLYVKPSSDGTTGDLYVAASEDDGVKSQWITDQPINFLSSASEHQPSKTHPITLTTTLTKNSSPNEETITSQKRAVITSPVVKYAYALPVPGADGNLLAPYPYVTPTVTASSEGSNISPCPTEIPTQAYSPYFYPYMLSALANAINSLKDVENSDENTPTIASQASPYWPHTYTYPYQYVMVDPKAWLQNQNAAPSSTISTTSSEST</sequence>
<evidence type="ECO:0000313" key="2">
    <source>
        <dbReference type="EMBL" id="CAH0721811.1"/>
    </source>
</evidence>
<reference evidence="2" key="1">
    <citation type="submission" date="2021-12" db="EMBL/GenBank/DDBJ databases">
        <authorList>
            <person name="Martin H S."/>
        </authorList>
    </citation>
    <scope>NUCLEOTIDE SEQUENCE</scope>
</reference>
<evidence type="ECO:0000256" key="1">
    <source>
        <dbReference type="SAM" id="SignalP"/>
    </source>
</evidence>
<keyword evidence="1" id="KW-0732">Signal</keyword>
<accession>A0A8J9YBM8</accession>
<protein>
    <recommendedName>
        <fullName evidence="4">VMP25</fullName>
    </recommendedName>
</protein>
<proteinExistence type="predicted"/>
<evidence type="ECO:0008006" key="4">
    <source>
        <dbReference type="Google" id="ProtNLM"/>
    </source>
</evidence>
<feature type="signal peptide" evidence="1">
    <location>
        <begin position="1"/>
        <end position="19"/>
    </location>
</feature>
<keyword evidence="3" id="KW-1185">Reference proteome</keyword>
<gene>
    <name evidence="2" type="ORF">BINO364_LOCUS7859</name>
</gene>
<dbReference type="AlphaFoldDB" id="A0A8J9YBM8"/>
<name>A0A8J9YBM8_9NEOP</name>
<feature type="chain" id="PRO_5035477870" description="VMP25" evidence="1">
    <location>
        <begin position="20"/>
        <end position="240"/>
    </location>
</feature>